<evidence type="ECO:0000256" key="3">
    <source>
        <dbReference type="ARBA" id="ARBA00022679"/>
    </source>
</evidence>
<evidence type="ECO:0000256" key="2">
    <source>
        <dbReference type="ARBA" id="ARBA00022603"/>
    </source>
</evidence>
<comment type="similarity">
    <text evidence="1">Belongs to the methyltransferase superfamily.</text>
</comment>
<dbReference type="PANTHER" id="PTHR44942:SF4">
    <property type="entry name" value="METHYLTRANSFERASE TYPE 11 DOMAIN-CONTAINING PROTEIN"/>
    <property type="match status" value="1"/>
</dbReference>
<dbReference type="PATRIC" id="fig|317.174.peg.4756"/>
<dbReference type="PANTHER" id="PTHR44942">
    <property type="entry name" value="METHYLTRANSF_11 DOMAIN-CONTAINING PROTEIN"/>
    <property type="match status" value="1"/>
</dbReference>
<dbReference type="GO" id="GO:0008757">
    <property type="term" value="F:S-adenosylmethionine-dependent methyltransferase activity"/>
    <property type="evidence" value="ECO:0007669"/>
    <property type="project" value="InterPro"/>
</dbReference>
<reference evidence="6 7" key="1">
    <citation type="submission" date="2014-07" db="EMBL/GenBank/DDBJ databases">
        <title>Draft Genome Sequences of Environmental Pseudomonas syringae strains.</title>
        <authorList>
            <person name="Baltrus D.A."/>
            <person name="Berge O."/>
            <person name="Morris C."/>
        </authorList>
    </citation>
    <scope>NUCLEOTIDE SEQUENCE [LARGE SCALE GENOMIC DNA]</scope>
    <source>
        <strain evidence="6 7">CEB003</strain>
    </source>
</reference>
<evidence type="ECO:0000313" key="6">
    <source>
        <dbReference type="EMBL" id="KFE47052.1"/>
    </source>
</evidence>
<dbReference type="Proteomes" id="UP000028643">
    <property type="component" value="Unassembled WGS sequence"/>
</dbReference>
<evidence type="ECO:0000256" key="1">
    <source>
        <dbReference type="ARBA" id="ARBA00008361"/>
    </source>
</evidence>
<dbReference type="CDD" id="cd02440">
    <property type="entry name" value="AdoMet_MTases"/>
    <property type="match status" value="1"/>
</dbReference>
<dbReference type="InterPro" id="IPR029063">
    <property type="entry name" value="SAM-dependent_MTases_sf"/>
</dbReference>
<keyword evidence="3 6" id="KW-0808">Transferase</keyword>
<dbReference type="EMBL" id="JPQT01000130">
    <property type="protein sequence ID" value="KFE47052.1"/>
    <property type="molecule type" value="Genomic_DNA"/>
</dbReference>
<proteinExistence type="inferred from homology"/>
<accession>A0A085UV39</accession>
<evidence type="ECO:0000256" key="4">
    <source>
        <dbReference type="SAM" id="MobiDB-lite"/>
    </source>
</evidence>
<dbReference type="SUPFAM" id="SSF53335">
    <property type="entry name" value="S-adenosyl-L-methionine-dependent methyltransferases"/>
    <property type="match status" value="1"/>
</dbReference>
<dbReference type="InterPro" id="IPR013216">
    <property type="entry name" value="Methyltransf_11"/>
</dbReference>
<dbReference type="RefSeq" id="WP_047578034.1">
    <property type="nucleotide sequence ID" value="NZ_JPQT01000130.1"/>
</dbReference>
<dbReference type="Pfam" id="PF08241">
    <property type="entry name" value="Methyltransf_11"/>
    <property type="match status" value="1"/>
</dbReference>
<evidence type="ECO:0000259" key="5">
    <source>
        <dbReference type="Pfam" id="PF08241"/>
    </source>
</evidence>
<feature type="domain" description="Methyltransferase type 11" evidence="5">
    <location>
        <begin position="48"/>
        <end position="135"/>
    </location>
</feature>
<dbReference type="Gene3D" id="3.40.50.150">
    <property type="entry name" value="Vaccinia Virus protein VP39"/>
    <property type="match status" value="1"/>
</dbReference>
<dbReference type="GO" id="GO:0032259">
    <property type="term" value="P:methylation"/>
    <property type="evidence" value="ECO:0007669"/>
    <property type="project" value="UniProtKB-KW"/>
</dbReference>
<protein>
    <submittedName>
        <fullName evidence="6">SAM-dependent methyltransferase</fullName>
    </submittedName>
</protein>
<organism evidence="6 7">
    <name type="scientific">Pseudomonas syringae</name>
    <dbReference type="NCBI Taxonomy" id="317"/>
    <lineage>
        <taxon>Bacteria</taxon>
        <taxon>Pseudomonadati</taxon>
        <taxon>Pseudomonadota</taxon>
        <taxon>Gammaproteobacteria</taxon>
        <taxon>Pseudomonadales</taxon>
        <taxon>Pseudomonadaceae</taxon>
        <taxon>Pseudomonas</taxon>
    </lineage>
</organism>
<name>A0A085UV39_PSESX</name>
<feature type="compositionally biased region" description="Polar residues" evidence="4">
    <location>
        <begin position="10"/>
        <end position="21"/>
    </location>
</feature>
<dbReference type="InterPro" id="IPR051052">
    <property type="entry name" value="Diverse_substrate_MTase"/>
</dbReference>
<comment type="caution">
    <text evidence="6">The sequence shown here is derived from an EMBL/GenBank/DDBJ whole genome shotgun (WGS) entry which is preliminary data.</text>
</comment>
<dbReference type="AlphaFoldDB" id="A0A085UV39"/>
<keyword evidence="2 6" id="KW-0489">Methyltransferase</keyword>
<gene>
    <name evidence="6" type="ORF">IV02_23250</name>
</gene>
<feature type="region of interest" description="Disordered" evidence="4">
    <location>
        <begin position="1"/>
        <end position="23"/>
    </location>
</feature>
<evidence type="ECO:0000313" key="7">
    <source>
        <dbReference type="Proteomes" id="UP000028643"/>
    </source>
</evidence>
<sequence>MTVVHKAAQSGFSKEASTYTQGRPDYPGEIQAWLRDTLAISPGATVIDLGAGTGKLTRLLEAMDIDVIAVEPVEAMRIEFAKHLPDTRIVQGTAEALPLQAGTAQALVCAQAFHWFANETALGEIHRVLEPGGRLGLIWNVRDESVDWVAAITKIITPYEGDTPRFHTGNWRLPFKGRYFSAPELTCFKYTHAGTAETVILDRFLSVSFIAALPSAQKEAVADQLRTLISTHPALRGRETIEFPYQTQAYLCRRLD</sequence>